<dbReference type="RefSeq" id="WP_245904827.1">
    <property type="nucleotide sequence ID" value="NZ_QJTE01000005.1"/>
</dbReference>
<evidence type="ECO:0000256" key="7">
    <source>
        <dbReference type="SAM" id="MobiDB-lite"/>
    </source>
</evidence>
<dbReference type="InterPro" id="IPR022764">
    <property type="entry name" value="Peptidase_S54_rhomboid_dom"/>
</dbReference>
<dbReference type="AlphaFoldDB" id="A0A318STQ1"/>
<dbReference type="EMBL" id="QJTE01000005">
    <property type="protein sequence ID" value="PYE82240.1"/>
    <property type="molecule type" value="Genomic_DNA"/>
</dbReference>
<feature type="compositionally biased region" description="Low complexity" evidence="7">
    <location>
        <begin position="223"/>
        <end position="234"/>
    </location>
</feature>
<organism evidence="10 11">
    <name type="scientific">Pseudoroseicyclus aestuarii</name>
    <dbReference type="NCBI Taxonomy" id="1795041"/>
    <lineage>
        <taxon>Bacteria</taxon>
        <taxon>Pseudomonadati</taxon>
        <taxon>Pseudomonadota</taxon>
        <taxon>Alphaproteobacteria</taxon>
        <taxon>Rhodobacterales</taxon>
        <taxon>Paracoccaceae</taxon>
        <taxon>Pseudoroseicyclus</taxon>
    </lineage>
</organism>
<dbReference type="InterPro" id="IPR050925">
    <property type="entry name" value="Rhomboid_protease_S54"/>
</dbReference>
<dbReference type="PANTHER" id="PTHR43731">
    <property type="entry name" value="RHOMBOID PROTEASE"/>
    <property type="match status" value="1"/>
</dbReference>
<evidence type="ECO:0000256" key="1">
    <source>
        <dbReference type="ARBA" id="ARBA00004141"/>
    </source>
</evidence>
<dbReference type="Proteomes" id="UP000248311">
    <property type="component" value="Unassembled WGS sequence"/>
</dbReference>
<sequence length="242" mass="25460">MQSASPPPDPAPDRQPSRRGAWPVLVLALGIILPEMLLWGADAGLWGSMLWRQRAYQYGAFWAGLLHNWRANYALQPIAMFFSYAFLHGGPAHLLGNLGALAWLGPPLAARLGPRRFAGLWLAGALGGAAVFGLLSRSAAPMVGASGALFGLAGAWAALDWRARHSADPRGAARRAALIAAGLLALNLLGWLMEDGVLAWQTHLGGALAGAGVALWMRPPGPGQASPGQPNSGQRSFEKIRS</sequence>
<accession>A0A318STQ1</accession>
<feature type="transmembrane region" description="Helical" evidence="8">
    <location>
        <begin position="173"/>
        <end position="192"/>
    </location>
</feature>
<gene>
    <name evidence="10" type="ORF">DFP88_10580</name>
</gene>
<feature type="transmembrane region" description="Helical" evidence="8">
    <location>
        <begin position="117"/>
        <end position="136"/>
    </location>
</feature>
<feature type="transmembrane region" description="Helical" evidence="8">
    <location>
        <begin position="21"/>
        <end position="41"/>
    </location>
</feature>
<evidence type="ECO:0000256" key="5">
    <source>
        <dbReference type="ARBA" id="ARBA00022989"/>
    </source>
</evidence>
<protein>
    <submittedName>
        <fullName evidence="10">Membrane associated rhomboid family serine protease</fullName>
    </submittedName>
</protein>
<keyword evidence="11" id="KW-1185">Reference proteome</keyword>
<evidence type="ECO:0000256" key="4">
    <source>
        <dbReference type="ARBA" id="ARBA00022801"/>
    </source>
</evidence>
<dbReference type="PANTHER" id="PTHR43731:SF14">
    <property type="entry name" value="PRESENILIN-ASSOCIATED RHOMBOID-LIKE PROTEIN, MITOCHONDRIAL"/>
    <property type="match status" value="1"/>
</dbReference>
<keyword evidence="10" id="KW-0645">Protease</keyword>
<evidence type="ECO:0000256" key="2">
    <source>
        <dbReference type="ARBA" id="ARBA00009045"/>
    </source>
</evidence>
<proteinExistence type="inferred from homology"/>
<evidence type="ECO:0000256" key="3">
    <source>
        <dbReference type="ARBA" id="ARBA00022692"/>
    </source>
</evidence>
<comment type="subcellular location">
    <subcellularLocation>
        <location evidence="1">Membrane</location>
        <topology evidence="1">Multi-pass membrane protein</topology>
    </subcellularLocation>
</comment>
<name>A0A318STQ1_9RHOB</name>
<keyword evidence="6 8" id="KW-0472">Membrane</keyword>
<keyword evidence="4" id="KW-0378">Hydrolase</keyword>
<dbReference type="Pfam" id="PF01694">
    <property type="entry name" value="Rhomboid"/>
    <property type="match status" value="1"/>
</dbReference>
<evidence type="ECO:0000256" key="6">
    <source>
        <dbReference type="ARBA" id="ARBA00023136"/>
    </source>
</evidence>
<reference evidence="10 11" key="1">
    <citation type="submission" date="2018-06" db="EMBL/GenBank/DDBJ databases">
        <title>Genomic Encyclopedia of Type Strains, Phase III (KMG-III): the genomes of soil and plant-associated and newly described type strains.</title>
        <authorList>
            <person name="Whitman W."/>
        </authorList>
    </citation>
    <scope>NUCLEOTIDE SEQUENCE [LARGE SCALE GENOMIC DNA]</scope>
    <source>
        <strain evidence="10 11">CECT 9025</strain>
    </source>
</reference>
<evidence type="ECO:0000256" key="8">
    <source>
        <dbReference type="SAM" id="Phobius"/>
    </source>
</evidence>
<keyword evidence="3 8" id="KW-0812">Transmembrane</keyword>
<comment type="similarity">
    <text evidence="2">Belongs to the peptidase S54 family.</text>
</comment>
<dbReference type="GO" id="GO:0016020">
    <property type="term" value="C:membrane"/>
    <property type="evidence" value="ECO:0007669"/>
    <property type="project" value="UniProtKB-SubCell"/>
</dbReference>
<feature type="domain" description="Peptidase S54 rhomboid" evidence="9">
    <location>
        <begin position="81"/>
        <end position="216"/>
    </location>
</feature>
<feature type="region of interest" description="Disordered" evidence="7">
    <location>
        <begin position="219"/>
        <end position="242"/>
    </location>
</feature>
<feature type="transmembrane region" description="Helical" evidence="8">
    <location>
        <begin position="198"/>
        <end position="217"/>
    </location>
</feature>
<evidence type="ECO:0000313" key="10">
    <source>
        <dbReference type="EMBL" id="PYE82240.1"/>
    </source>
</evidence>
<dbReference type="GO" id="GO:0006508">
    <property type="term" value="P:proteolysis"/>
    <property type="evidence" value="ECO:0007669"/>
    <property type="project" value="UniProtKB-KW"/>
</dbReference>
<evidence type="ECO:0000313" key="11">
    <source>
        <dbReference type="Proteomes" id="UP000248311"/>
    </source>
</evidence>
<dbReference type="GO" id="GO:0004252">
    <property type="term" value="F:serine-type endopeptidase activity"/>
    <property type="evidence" value="ECO:0007669"/>
    <property type="project" value="InterPro"/>
</dbReference>
<evidence type="ECO:0000259" key="9">
    <source>
        <dbReference type="Pfam" id="PF01694"/>
    </source>
</evidence>
<feature type="transmembrane region" description="Helical" evidence="8">
    <location>
        <begin position="78"/>
        <end position="105"/>
    </location>
</feature>
<dbReference type="Gene3D" id="1.20.1540.10">
    <property type="entry name" value="Rhomboid-like"/>
    <property type="match status" value="1"/>
</dbReference>
<comment type="caution">
    <text evidence="10">The sequence shown here is derived from an EMBL/GenBank/DDBJ whole genome shotgun (WGS) entry which is preliminary data.</text>
</comment>
<dbReference type="InterPro" id="IPR035952">
    <property type="entry name" value="Rhomboid-like_sf"/>
</dbReference>
<keyword evidence="5 8" id="KW-1133">Transmembrane helix</keyword>
<dbReference type="SUPFAM" id="SSF144091">
    <property type="entry name" value="Rhomboid-like"/>
    <property type="match status" value="1"/>
</dbReference>
<feature type="transmembrane region" description="Helical" evidence="8">
    <location>
        <begin position="142"/>
        <end position="161"/>
    </location>
</feature>